<accession>A0AAW5RE28</accession>
<evidence type="ECO:0000313" key="2">
    <source>
        <dbReference type="Proteomes" id="UP001208534"/>
    </source>
</evidence>
<dbReference type="Pfam" id="PF22758">
    <property type="entry name" value="Phage_cement"/>
    <property type="match status" value="1"/>
</dbReference>
<comment type="caution">
    <text evidence="1">The sequence shown here is derived from an EMBL/GenBank/DDBJ whole genome shotgun (WGS) entry which is preliminary data.</text>
</comment>
<dbReference type="InterPro" id="IPR054438">
    <property type="entry name" value="Struct_cement_gp24/gp6"/>
</dbReference>
<evidence type="ECO:0008006" key="3">
    <source>
        <dbReference type="Google" id="ProtNLM"/>
    </source>
</evidence>
<dbReference type="EMBL" id="JAHPRE010000039">
    <property type="protein sequence ID" value="MCU4397371.1"/>
    <property type="molecule type" value="Genomic_DNA"/>
</dbReference>
<dbReference type="RefSeq" id="WP_262579078.1">
    <property type="nucleotide sequence ID" value="NZ_JAHPRE010000039.1"/>
</dbReference>
<protein>
    <recommendedName>
        <fullName evidence="3">Bacteriophage protein</fullName>
    </recommendedName>
</protein>
<reference evidence="1" key="1">
    <citation type="submission" date="2021-06" db="EMBL/GenBank/DDBJ databases">
        <title>Propagation of a rapidly emergent carbapenem-resistant Acinetobacter baumannii lineage by various extra-hospital transmission networks.</title>
        <authorList>
            <person name="Calix J."/>
        </authorList>
    </citation>
    <scope>NUCLEOTIDE SEQUENCE</scope>
    <source>
        <strain evidence="1">WU_MDCI_Aw63</strain>
    </source>
</reference>
<dbReference type="AlphaFoldDB" id="A0AAW5RE28"/>
<proteinExistence type="predicted"/>
<gene>
    <name evidence="1" type="ORF">KTH64_10505</name>
</gene>
<name>A0AAW5RE28_ACIJU</name>
<evidence type="ECO:0000313" key="1">
    <source>
        <dbReference type="EMBL" id="MCU4397371.1"/>
    </source>
</evidence>
<organism evidence="1 2">
    <name type="scientific">Acinetobacter junii</name>
    <dbReference type="NCBI Taxonomy" id="40215"/>
    <lineage>
        <taxon>Bacteria</taxon>
        <taxon>Pseudomonadati</taxon>
        <taxon>Pseudomonadota</taxon>
        <taxon>Gammaproteobacteria</taxon>
        <taxon>Moraxellales</taxon>
        <taxon>Moraxellaceae</taxon>
        <taxon>Acinetobacter</taxon>
    </lineage>
</organism>
<dbReference type="Proteomes" id="UP001208534">
    <property type="component" value="Unassembled WGS sequence"/>
</dbReference>
<sequence>MQLNAKVAVVGQRLKSTPEDVRSMPMAGTGTLNDGQVACDAGDGVRCAVVDGVLRPVGIVVHQHIGKNGTDSNGKEAYQQYDVPPVMRVGRIWVKPAVPIATTGGKVYVRTANATTNNPIGSLQTSATDGTELVGATWDSISSADGMAIVQLRGA</sequence>